<dbReference type="GO" id="GO:0030436">
    <property type="term" value="P:asexual sporulation"/>
    <property type="evidence" value="ECO:0007669"/>
    <property type="project" value="UniProtKB-UniRule"/>
</dbReference>
<evidence type="ECO:0000256" key="1">
    <source>
        <dbReference type="ARBA" id="ARBA00022969"/>
    </source>
</evidence>
<comment type="induction">
    <text evidence="2">Expressed only in the forespore compartment of sporulating cells.</text>
</comment>
<comment type="subcellular location">
    <subcellularLocation>
        <location evidence="2">Spore core</location>
    </subcellularLocation>
</comment>
<comment type="caution">
    <text evidence="5">The sequence shown here is derived from an EMBL/GenBank/DDBJ whole genome shotgun (WGS) entry which is preliminary data.</text>
</comment>
<name>A0A1B9AAF4_9BACI</name>
<organism evidence="5 6">
    <name type="scientific">Pseudobacillus wudalianchiensis</name>
    <dbReference type="NCBI Taxonomy" id="1743143"/>
    <lineage>
        <taxon>Bacteria</taxon>
        <taxon>Bacillati</taxon>
        <taxon>Bacillota</taxon>
        <taxon>Bacilli</taxon>
        <taxon>Bacillales</taxon>
        <taxon>Bacillaceae</taxon>
        <taxon>Pseudobacillus</taxon>
    </lineage>
</organism>
<evidence type="ECO:0000313" key="6">
    <source>
        <dbReference type="Proteomes" id="UP000092578"/>
    </source>
</evidence>
<evidence type="ECO:0000256" key="2">
    <source>
        <dbReference type="HAMAP-Rule" id="MF_01504"/>
    </source>
</evidence>
<keyword evidence="1 2" id="KW-0749">Sporulation</keyword>
<keyword evidence="6" id="KW-1185">Reference proteome</keyword>
<reference evidence="6" key="1">
    <citation type="submission" date="2016-05" db="EMBL/GenBank/DDBJ databases">
        <authorList>
            <person name="Liu B."/>
            <person name="Wang J."/>
            <person name="Zhu Y."/>
            <person name="Liu G."/>
            <person name="Chen Q."/>
            <person name="Chen Z."/>
            <person name="Lan J."/>
            <person name="Che J."/>
            <person name="Ge C."/>
            <person name="Shi H."/>
            <person name="Pan Z."/>
            <person name="Liu X."/>
        </authorList>
    </citation>
    <scope>NUCLEOTIDE SEQUENCE [LARGE SCALE GENOMIC DNA]</scope>
    <source>
        <strain evidence="6">FJAT-27215</strain>
    </source>
</reference>
<dbReference type="Pfam" id="PF08176">
    <property type="entry name" value="SspK"/>
    <property type="match status" value="1"/>
</dbReference>
<gene>
    <name evidence="2" type="primary">sspK</name>
    <name evidence="5" type="ORF">A8F95_17055</name>
</gene>
<evidence type="ECO:0000313" key="5">
    <source>
        <dbReference type="EMBL" id="OCA80817.1"/>
    </source>
</evidence>
<accession>A0A1B9AAF4</accession>
<sequence>MRNKAKNFPDDNMTGEGGKARAKAKYASKRANGTTNTHPQERMKASTDRTTES</sequence>
<feature type="compositionally biased region" description="Basic and acidic residues" evidence="4">
    <location>
        <begin position="39"/>
        <end position="53"/>
    </location>
</feature>
<evidence type="ECO:0000256" key="3">
    <source>
        <dbReference type="NCBIfam" id="TIGR03091"/>
    </source>
</evidence>
<dbReference type="Proteomes" id="UP000092578">
    <property type="component" value="Unassembled WGS sequence"/>
</dbReference>
<dbReference type="InterPro" id="IPR012611">
    <property type="entry name" value="SASP_SspK"/>
</dbReference>
<dbReference type="EMBL" id="MAYT01000032">
    <property type="protein sequence ID" value="OCA80817.1"/>
    <property type="molecule type" value="Genomic_DNA"/>
</dbReference>
<evidence type="ECO:0000256" key="4">
    <source>
        <dbReference type="SAM" id="MobiDB-lite"/>
    </source>
</evidence>
<feature type="region of interest" description="Disordered" evidence="4">
    <location>
        <begin position="1"/>
        <end position="53"/>
    </location>
</feature>
<dbReference type="GO" id="GO:0042601">
    <property type="term" value="C:endospore-forming forespore"/>
    <property type="evidence" value="ECO:0007669"/>
    <property type="project" value="InterPro"/>
</dbReference>
<protein>
    <recommendedName>
        <fullName evidence="2 3">Small, acid-soluble spore protein K</fullName>
        <shortName evidence="2">SASP K</shortName>
    </recommendedName>
</protein>
<dbReference type="RefSeq" id="WP_049659473.1">
    <property type="nucleotide sequence ID" value="NZ_MAYT01000032.1"/>
</dbReference>
<dbReference type="NCBIfam" id="TIGR03091">
    <property type="entry name" value="SASP_sspK"/>
    <property type="match status" value="1"/>
</dbReference>
<proteinExistence type="evidence at transcript level"/>
<dbReference type="GO" id="GO:0030435">
    <property type="term" value="P:sporulation resulting in formation of a cellular spore"/>
    <property type="evidence" value="ECO:0007669"/>
    <property type="project" value="UniProtKB-KW"/>
</dbReference>
<dbReference type="HAMAP" id="MF_01504">
    <property type="entry name" value="SspK"/>
    <property type="match status" value="1"/>
</dbReference>
<comment type="similarity">
    <text evidence="2">Belongs to the SspK family.</text>
</comment>
<dbReference type="AlphaFoldDB" id="A0A1B9AAF4"/>